<gene>
    <name evidence="2" type="ORF">SAMN06265376_11340</name>
</gene>
<dbReference type="AlphaFoldDB" id="A0A239E0M1"/>
<evidence type="ECO:0000313" key="2">
    <source>
        <dbReference type="EMBL" id="SNS38236.1"/>
    </source>
</evidence>
<protein>
    <submittedName>
        <fullName evidence="2">Uncharacterized protein</fullName>
    </submittedName>
</protein>
<proteinExistence type="predicted"/>
<feature type="transmembrane region" description="Helical" evidence="1">
    <location>
        <begin position="145"/>
        <end position="166"/>
    </location>
</feature>
<keyword evidence="1" id="KW-1133">Transmembrane helix</keyword>
<accession>A0A239E0M1</accession>
<sequence length="172" mass="19792">MTFFGLKWTFKSFKAKEIIGFPLSYLKKEFEIIRPGLFTLSIVGGGFVDNSGSFRVLVKRKDNQKVIDLKENFMKPRFSKNWKIRVEYLQFNISHPGLYKVEIENAEDLVVKKSMLKTKQVFQSPLPVENIEISIRETIPISKKLLGIIFLVLSVNMSAWGIMLGINPELFG</sequence>
<dbReference type="EMBL" id="FZNY01000013">
    <property type="protein sequence ID" value="SNS38236.1"/>
    <property type="molecule type" value="Genomic_DNA"/>
</dbReference>
<dbReference type="Proteomes" id="UP000198379">
    <property type="component" value="Unassembled WGS sequence"/>
</dbReference>
<keyword evidence="3" id="KW-1185">Reference proteome</keyword>
<organism evidence="2 3">
    <name type="scientific">Dokdonia pacifica</name>
    <dbReference type="NCBI Taxonomy" id="1627892"/>
    <lineage>
        <taxon>Bacteria</taxon>
        <taxon>Pseudomonadati</taxon>
        <taxon>Bacteroidota</taxon>
        <taxon>Flavobacteriia</taxon>
        <taxon>Flavobacteriales</taxon>
        <taxon>Flavobacteriaceae</taxon>
        <taxon>Dokdonia</taxon>
    </lineage>
</organism>
<keyword evidence="1" id="KW-0812">Transmembrane</keyword>
<evidence type="ECO:0000313" key="3">
    <source>
        <dbReference type="Proteomes" id="UP000198379"/>
    </source>
</evidence>
<reference evidence="2 3" key="1">
    <citation type="submission" date="2017-06" db="EMBL/GenBank/DDBJ databases">
        <authorList>
            <person name="Kim H.J."/>
            <person name="Triplett B.A."/>
        </authorList>
    </citation>
    <scope>NUCLEOTIDE SEQUENCE [LARGE SCALE GENOMIC DNA]</scope>
    <source>
        <strain evidence="2 3">DSM 25597</strain>
    </source>
</reference>
<keyword evidence="1" id="KW-0472">Membrane</keyword>
<name>A0A239E0M1_9FLAO</name>
<evidence type="ECO:0000256" key="1">
    <source>
        <dbReference type="SAM" id="Phobius"/>
    </source>
</evidence>